<evidence type="ECO:0000313" key="3">
    <source>
        <dbReference type="Proteomes" id="UP001165083"/>
    </source>
</evidence>
<dbReference type="Gene3D" id="2.40.70.10">
    <property type="entry name" value="Acid Proteases"/>
    <property type="match status" value="1"/>
</dbReference>
<organism evidence="2 3">
    <name type="scientific">Phytophthora lilii</name>
    <dbReference type="NCBI Taxonomy" id="2077276"/>
    <lineage>
        <taxon>Eukaryota</taxon>
        <taxon>Sar</taxon>
        <taxon>Stramenopiles</taxon>
        <taxon>Oomycota</taxon>
        <taxon>Peronosporomycetes</taxon>
        <taxon>Peronosporales</taxon>
        <taxon>Peronosporaceae</taxon>
        <taxon>Phytophthora</taxon>
    </lineage>
</organism>
<dbReference type="EMBL" id="BSXW01000605">
    <property type="protein sequence ID" value="GMF26419.1"/>
    <property type="molecule type" value="Genomic_DNA"/>
</dbReference>
<dbReference type="SUPFAM" id="SSF50630">
    <property type="entry name" value="Acid proteases"/>
    <property type="match status" value="1"/>
</dbReference>
<keyword evidence="3" id="KW-1185">Reference proteome</keyword>
<feature type="compositionally biased region" description="Basic and acidic residues" evidence="1">
    <location>
        <begin position="54"/>
        <end position="65"/>
    </location>
</feature>
<accession>A0A9W6X163</accession>
<sequence>MYCTFHRTSTHNTQDCRALRHDHQPEEHQQLDQKRGRNNSSGGQGPGGHRHGQTRVEQRRQRNDSSSDEECMFVGINGQPNATTPPMRIGIKLDHGKEKKYRALLDSGCSRSIISSEFMQAVKCQGSTLKSSRVSFELVRGRATSQGSITVRFRIPQLKRDSVIIHDFEVIQTLRDDMVIGRDLMAALHLVVDFGAGIVRWDGSEVSINNGEGAVRTQTLVD</sequence>
<gene>
    <name evidence="2" type="ORF">Plil01_001098700</name>
</gene>
<dbReference type="CDD" id="cd00303">
    <property type="entry name" value="retropepsin_like"/>
    <property type="match status" value="1"/>
</dbReference>
<evidence type="ECO:0000256" key="1">
    <source>
        <dbReference type="SAM" id="MobiDB-lite"/>
    </source>
</evidence>
<comment type="caution">
    <text evidence="2">The sequence shown here is derived from an EMBL/GenBank/DDBJ whole genome shotgun (WGS) entry which is preliminary data.</text>
</comment>
<proteinExistence type="predicted"/>
<dbReference type="InterPro" id="IPR021109">
    <property type="entry name" value="Peptidase_aspartic_dom_sf"/>
</dbReference>
<protein>
    <submittedName>
        <fullName evidence="2">Unnamed protein product</fullName>
    </submittedName>
</protein>
<feature type="compositionally biased region" description="Basic and acidic residues" evidence="1">
    <location>
        <begin position="17"/>
        <end position="35"/>
    </location>
</feature>
<feature type="compositionally biased region" description="Polar residues" evidence="1">
    <location>
        <begin position="1"/>
        <end position="15"/>
    </location>
</feature>
<dbReference type="Proteomes" id="UP001165083">
    <property type="component" value="Unassembled WGS sequence"/>
</dbReference>
<feature type="region of interest" description="Disordered" evidence="1">
    <location>
        <begin position="1"/>
        <end position="86"/>
    </location>
</feature>
<evidence type="ECO:0000313" key="2">
    <source>
        <dbReference type="EMBL" id="GMF26419.1"/>
    </source>
</evidence>
<name>A0A9W6X163_9STRA</name>
<dbReference type="AlphaFoldDB" id="A0A9W6X163"/>
<reference evidence="2" key="1">
    <citation type="submission" date="2023-04" db="EMBL/GenBank/DDBJ databases">
        <title>Phytophthora lilii NBRC 32176.</title>
        <authorList>
            <person name="Ichikawa N."/>
            <person name="Sato H."/>
            <person name="Tonouchi N."/>
        </authorList>
    </citation>
    <scope>NUCLEOTIDE SEQUENCE</scope>
    <source>
        <strain evidence="2">NBRC 32176</strain>
    </source>
</reference>
<dbReference type="OrthoDB" id="128750at2759"/>